<dbReference type="InterPro" id="IPR050090">
    <property type="entry name" value="Tyrosine_recombinase_XerCD"/>
</dbReference>
<dbReference type="PANTHER" id="PTHR30349:SF41">
    <property type="entry name" value="INTEGRASE_RECOMBINASE PROTEIN MJ0367-RELATED"/>
    <property type="match status" value="1"/>
</dbReference>
<evidence type="ECO:0000256" key="2">
    <source>
        <dbReference type="ARBA" id="ARBA00023125"/>
    </source>
</evidence>
<protein>
    <submittedName>
        <fullName evidence="8">Tyrosine-type recombinase/integrase</fullName>
    </submittedName>
</protein>
<keyword evidence="3" id="KW-0233">DNA recombination</keyword>
<gene>
    <name evidence="8" type="ORF">R4Z09_10855</name>
</gene>
<organism evidence="8 9">
    <name type="scientific">Niallia oryzisoli</name>
    <dbReference type="NCBI Taxonomy" id="1737571"/>
    <lineage>
        <taxon>Bacteria</taxon>
        <taxon>Bacillati</taxon>
        <taxon>Bacillota</taxon>
        <taxon>Bacilli</taxon>
        <taxon>Bacillales</taxon>
        <taxon>Bacillaceae</taxon>
        <taxon>Niallia</taxon>
    </lineage>
</organism>
<feature type="domain" description="Tyr recombinase" evidence="6">
    <location>
        <begin position="148"/>
        <end position="330"/>
    </location>
</feature>
<keyword evidence="9" id="KW-1185">Reference proteome</keyword>
<dbReference type="InterPro" id="IPR025269">
    <property type="entry name" value="SAM-like_dom"/>
</dbReference>
<dbReference type="PROSITE" id="PS51898">
    <property type="entry name" value="TYR_RECOMBINASE"/>
    <property type="match status" value="1"/>
</dbReference>
<dbReference type="PROSITE" id="PS51900">
    <property type="entry name" value="CB"/>
    <property type="match status" value="1"/>
</dbReference>
<dbReference type="Pfam" id="PF00589">
    <property type="entry name" value="Phage_integrase"/>
    <property type="match status" value="1"/>
</dbReference>
<evidence type="ECO:0000256" key="1">
    <source>
        <dbReference type="ARBA" id="ARBA00008857"/>
    </source>
</evidence>
<dbReference type="InterPro" id="IPR010998">
    <property type="entry name" value="Integrase_recombinase_N"/>
</dbReference>
<dbReference type="Gene3D" id="1.10.150.130">
    <property type="match status" value="1"/>
</dbReference>
<feature type="domain" description="Core-binding (CB)" evidence="7">
    <location>
        <begin position="27"/>
        <end position="126"/>
    </location>
</feature>
<sequence>MKRGFIGERNVKNSPTSPRTKNVNKRYTIDEALDVFIQSKEAEGLRPRSIENYREHTRHLMRYIDRDPFCIDELTSKLIREYISYLSKDRIAYEEFGNRARESKGLSPYTINLRLRSLKTMCAFWYEEGMLSSNPAEKVKKVKSDEVDEVPGLTDIEVERILNYYDERQFAQWRDKTLCLLLLDTGLRIEEAVSLTIDRINLRYCEINVPPNKAKNRKGREVPVSREVAKRLIKLQDESRLYFGECDEVFMNAYGDPYTAEAFRRRLNRMKKDLDIPRLHPHMFRHTFCRNYILNGGDLFTLQKIVDHADINTTRKYIQMDEEHIRQQHNKYSPIRKYLRNRKN</sequence>
<feature type="region of interest" description="Disordered" evidence="5">
    <location>
        <begin position="1"/>
        <end position="24"/>
    </location>
</feature>
<dbReference type="InterPro" id="IPR002104">
    <property type="entry name" value="Integrase_catalytic"/>
</dbReference>
<evidence type="ECO:0000256" key="4">
    <source>
        <dbReference type="PROSITE-ProRule" id="PRU01248"/>
    </source>
</evidence>
<dbReference type="SUPFAM" id="SSF56349">
    <property type="entry name" value="DNA breaking-rejoining enzymes"/>
    <property type="match status" value="1"/>
</dbReference>
<evidence type="ECO:0000259" key="7">
    <source>
        <dbReference type="PROSITE" id="PS51900"/>
    </source>
</evidence>
<dbReference type="CDD" id="cd00397">
    <property type="entry name" value="DNA_BRE_C"/>
    <property type="match status" value="1"/>
</dbReference>
<evidence type="ECO:0000313" key="8">
    <source>
        <dbReference type="EMBL" id="WVX83446.1"/>
    </source>
</evidence>
<dbReference type="Pfam" id="PF13102">
    <property type="entry name" value="Phage_int_SAM_5"/>
    <property type="match status" value="1"/>
</dbReference>
<evidence type="ECO:0000259" key="6">
    <source>
        <dbReference type="PROSITE" id="PS51898"/>
    </source>
</evidence>
<dbReference type="InterPro" id="IPR011010">
    <property type="entry name" value="DNA_brk_join_enz"/>
</dbReference>
<comment type="similarity">
    <text evidence="1">Belongs to the 'phage' integrase family.</text>
</comment>
<dbReference type="Gene3D" id="1.10.443.10">
    <property type="entry name" value="Intergrase catalytic core"/>
    <property type="match status" value="1"/>
</dbReference>
<proteinExistence type="inferred from homology"/>
<dbReference type="PANTHER" id="PTHR30349">
    <property type="entry name" value="PHAGE INTEGRASE-RELATED"/>
    <property type="match status" value="1"/>
</dbReference>
<dbReference type="EMBL" id="CP137640">
    <property type="protein sequence ID" value="WVX83446.1"/>
    <property type="molecule type" value="Genomic_DNA"/>
</dbReference>
<accession>A0ABZ2CK06</accession>
<keyword evidence="2 4" id="KW-0238">DNA-binding</keyword>
<dbReference type="Proteomes" id="UP001357223">
    <property type="component" value="Chromosome"/>
</dbReference>
<evidence type="ECO:0000256" key="5">
    <source>
        <dbReference type="SAM" id="MobiDB-lite"/>
    </source>
</evidence>
<reference evidence="8 9" key="1">
    <citation type="submission" date="2023-10" db="EMBL/GenBank/DDBJ databases">
        <title>Niallia locisalis sp.nov. isolated from a salt pond sample.</title>
        <authorList>
            <person name="Li X.-J."/>
            <person name="Dong L."/>
        </authorList>
    </citation>
    <scope>NUCLEOTIDE SEQUENCE [LARGE SCALE GENOMIC DNA]</scope>
    <source>
        <strain evidence="8 9">DSM 29761</strain>
    </source>
</reference>
<dbReference type="InterPro" id="IPR013762">
    <property type="entry name" value="Integrase-like_cat_sf"/>
</dbReference>
<feature type="compositionally biased region" description="Polar residues" evidence="5">
    <location>
        <begin position="12"/>
        <end position="21"/>
    </location>
</feature>
<dbReference type="InterPro" id="IPR044068">
    <property type="entry name" value="CB"/>
</dbReference>
<dbReference type="RefSeq" id="WP_338452330.1">
    <property type="nucleotide sequence ID" value="NZ_CP137640.1"/>
</dbReference>
<feature type="compositionally biased region" description="Basic and acidic residues" evidence="5">
    <location>
        <begin position="1"/>
        <end position="11"/>
    </location>
</feature>
<evidence type="ECO:0000313" key="9">
    <source>
        <dbReference type="Proteomes" id="UP001357223"/>
    </source>
</evidence>
<name>A0ABZ2CK06_9BACI</name>
<evidence type="ECO:0000256" key="3">
    <source>
        <dbReference type="ARBA" id="ARBA00023172"/>
    </source>
</evidence>